<proteinExistence type="predicted"/>
<dbReference type="AlphaFoldDB" id="A0A9P0XGK7"/>
<sequence length="66" mass="7268">MDFRKIFLLIVLSVFTIFGCEARPGKIPPAVIKKGAKLVGDGLKALNVASTVHDIYSALHHKKKKH</sequence>
<feature type="signal peptide" evidence="1">
    <location>
        <begin position="1"/>
        <end position="22"/>
    </location>
</feature>
<comment type="caution">
    <text evidence="2">The sequence shown here is derived from an EMBL/GenBank/DDBJ whole genome shotgun (WGS) entry which is preliminary data.</text>
</comment>
<gene>
    <name evidence="2" type="ORF">PIBRA_LOCUS10302</name>
</gene>
<dbReference type="Proteomes" id="UP001152562">
    <property type="component" value="Unassembled WGS sequence"/>
</dbReference>
<keyword evidence="1" id="KW-0732">Signal</keyword>
<evidence type="ECO:0000313" key="2">
    <source>
        <dbReference type="EMBL" id="CAH4034082.1"/>
    </source>
</evidence>
<dbReference type="Pfam" id="PF06451">
    <property type="entry name" value="Moricin"/>
    <property type="match status" value="1"/>
</dbReference>
<dbReference type="EMBL" id="CALOZG010000035">
    <property type="protein sequence ID" value="CAH4034082.1"/>
    <property type="molecule type" value="Genomic_DNA"/>
</dbReference>
<dbReference type="PROSITE" id="PS51257">
    <property type="entry name" value="PROKAR_LIPOPROTEIN"/>
    <property type="match status" value="1"/>
</dbReference>
<keyword evidence="3" id="KW-1185">Reference proteome</keyword>
<organism evidence="2 3">
    <name type="scientific">Pieris brassicae</name>
    <name type="common">White butterfly</name>
    <name type="synonym">Large white butterfly</name>
    <dbReference type="NCBI Taxonomy" id="7116"/>
    <lineage>
        <taxon>Eukaryota</taxon>
        <taxon>Metazoa</taxon>
        <taxon>Ecdysozoa</taxon>
        <taxon>Arthropoda</taxon>
        <taxon>Hexapoda</taxon>
        <taxon>Insecta</taxon>
        <taxon>Pterygota</taxon>
        <taxon>Neoptera</taxon>
        <taxon>Endopterygota</taxon>
        <taxon>Lepidoptera</taxon>
        <taxon>Glossata</taxon>
        <taxon>Ditrysia</taxon>
        <taxon>Papilionoidea</taxon>
        <taxon>Pieridae</taxon>
        <taxon>Pierinae</taxon>
        <taxon>Pieris</taxon>
    </lineage>
</organism>
<feature type="chain" id="PRO_5040507196" evidence="1">
    <location>
        <begin position="23"/>
        <end position="66"/>
    </location>
</feature>
<name>A0A9P0XGK7_PIEBR</name>
<dbReference type="GO" id="GO:0005576">
    <property type="term" value="C:extracellular region"/>
    <property type="evidence" value="ECO:0007669"/>
    <property type="project" value="InterPro"/>
</dbReference>
<evidence type="ECO:0000313" key="3">
    <source>
        <dbReference type="Proteomes" id="UP001152562"/>
    </source>
</evidence>
<protein>
    <submittedName>
        <fullName evidence="2">Uncharacterized protein</fullName>
    </submittedName>
</protein>
<accession>A0A9P0XGK7</accession>
<dbReference type="InterPro" id="IPR037043">
    <property type="entry name" value="Moricin_sf"/>
</dbReference>
<evidence type="ECO:0000256" key="1">
    <source>
        <dbReference type="SAM" id="SignalP"/>
    </source>
</evidence>
<dbReference type="GO" id="GO:0042742">
    <property type="term" value="P:defense response to bacterium"/>
    <property type="evidence" value="ECO:0007669"/>
    <property type="project" value="InterPro"/>
</dbReference>
<dbReference type="InterPro" id="IPR009456">
    <property type="entry name" value="Moricin_fam"/>
</dbReference>
<reference evidence="2" key="1">
    <citation type="submission" date="2022-05" db="EMBL/GenBank/DDBJ databases">
        <authorList>
            <person name="Okamura Y."/>
        </authorList>
    </citation>
    <scope>NUCLEOTIDE SEQUENCE</scope>
</reference>
<dbReference type="Gene3D" id="1.20.5.750">
    <property type="entry name" value="Moricin domain"/>
    <property type="match status" value="1"/>
</dbReference>